<reference evidence="1 2" key="1">
    <citation type="submission" date="2014-02" db="EMBL/GenBank/DDBJ databases">
        <title>Aquamicrobium defluvii Genome sequencing.</title>
        <authorList>
            <person name="Wang X."/>
        </authorList>
    </citation>
    <scope>NUCLEOTIDE SEQUENCE [LARGE SCALE GENOMIC DNA]</scope>
    <source>
        <strain evidence="1 2">W13Z1</strain>
    </source>
</reference>
<evidence type="ECO:0008006" key="3">
    <source>
        <dbReference type="Google" id="ProtNLM"/>
    </source>
</evidence>
<proteinExistence type="predicted"/>
<name>A0A011UZI4_9HYPH</name>
<evidence type="ECO:0000313" key="1">
    <source>
        <dbReference type="EMBL" id="EXL01595.1"/>
    </source>
</evidence>
<dbReference type="SUPFAM" id="SSF53800">
    <property type="entry name" value="Chelatase"/>
    <property type="match status" value="1"/>
</dbReference>
<protein>
    <recommendedName>
        <fullName evidence="3">Ferrochelatase</fullName>
    </recommendedName>
</protein>
<dbReference type="AlphaFoldDB" id="A0A011UZI4"/>
<evidence type="ECO:0000313" key="2">
    <source>
        <dbReference type="Proteomes" id="UP000019849"/>
    </source>
</evidence>
<organism evidence="1 2">
    <name type="scientific">Aquamicrobium defluvii</name>
    <dbReference type="NCBI Taxonomy" id="69279"/>
    <lineage>
        <taxon>Bacteria</taxon>
        <taxon>Pseudomonadati</taxon>
        <taxon>Pseudomonadota</taxon>
        <taxon>Alphaproteobacteria</taxon>
        <taxon>Hyphomicrobiales</taxon>
        <taxon>Phyllobacteriaceae</taxon>
        <taxon>Aquamicrobium</taxon>
    </lineage>
</organism>
<dbReference type="PATRIC" id="fig|69279.3.peg.4576"/>
<dbReference type="Proteomes" id="UP000019849">
    <property type="component" value="Unassembled WGS sequence"/>
</dbReference>
<dbReference type="EMBL" id="JENY01000040">
    <property type="protein sequence ID" value="EXL01595.1"/>
    <property type="molecule type" value="Genomic_DNA"/>
</dbReference>
<dbReference type="GO" id="GO:0004325">
    <property type="term" value="F:ferrochelatase activity"/>
    <property type="evidence" value="ECO:0007669"/>
    <property type="project" value="InterPro"/>
</dbReference>
<dbReference type="HOGENOM" id="CLU_2434474_0_0_5"/>
<accession>A0A011UZI4</accession>
<dbReference type="InterPro" id="IPR001015">
    <property type="entry name" value="Ferrochelatase"/>
</dbReference>
<sequence length="90" mass="10212">MGKLMNDASSPVIENASADHPDVEFGKIGVLLINLGTPDSTDPASLRRYLGEFLTDRRVIEWPRWLWCRFMFEIGTHAVNGFNSLFEIEV</sequence>
<dbReference type="GO" id="GO:0006783">
    <property type="term" value="P:heme biosynthetic process"/>
    <property type="evidence" value="ECO:0007669"/>
    <property type="project" value="InterPro"/>
</dbReference>
<dbReference type="Pfam" id="PF00762">
    <property type="entry name" value="Ferrochelatase"/>
    <property type="match status" value="1"/>
</dbReference>
<dbReference type="Gene3D" id="3.40.50.1400">
    <property type="match status" value="1"/>
</dbReference>
<gene>
    <name evidence="1" type="ORF">BG36_18645</name>
</gene>
<dbReference type="eggNOG" id="COG0276">
    <property type="taxonomic scope" value="Bacteria"/>
</dbReference>
<comment type="caution">
    <text evidence="1">The sequence shown here is derived from an EMBL/GenBank/DDBJ whole genome shotgun (WGS) entry which is preliminary data.</text>
</comment>
<dbReference type="STRING" id="69279.BG36_18645"/>